<accession>A0AAD5RFA6</accession>
<protein>
    <submittedName>
        <fullName evidence="1">Uncharacterized protein</fullName>
    </submittedName>
</protein>
<gene>
    <name evidence="1" type="ORF">KIN20_038312</name>
</gene>
<dbReference type="AlphaFoldDB" id="A0AAD5RFA6"/>
<keyword evidence="2" id="KW-1185">Reference proteome</keyword>
<proteinExistence type="predicted"/>
<dbReference type="EMBL" id="JAHQIW010007505">
    <property type="protein sequence ID" value="KAJ1375075.1"/>
    <property type="molecule type" value="Genomic_DNA"/>
</dbReference>
<name>A0AAD5RFA6_PARTN</name>
<dbReference type="Proteomes" id="UP001196413">
    <property type="component" value="Unassembled WGS sequence"/>
</dbReference>
<sequence>MADSAIAQQGITLFAADVNTGSLLVVKQFSKQQDLLTPGNQERNLLEIEQRMRTNVGNNKEGKEIDKALNGTSTPTIVDILATSFALLRGGTVEATHATFVAIFFIILPESTGVVERLEVGCAAALLSFPS</sequence>
<organism evidence="1 2">
    <name type="scientific">Parelaphostrongylus tenuis</name>
    <name type="common">Meningeal worm</name>
    <dbReference type="NCBI Taxonomy" id="148309"/>
    <lineage>
        <taxon>Eukaryota</taxon>
        <taxon>Metazoa</taxon>
        <taxon>Ecdysozoa</taxon>
        <taxon>Nematoda</taxon>
        <taxon>Chromadorea</taxon>
        <taxon>Rhabditida</taxon>
        <taxon>Rhabditina</taxon>
        <taxon>Rhabditomorpha</taxon>
        <taxon>Strongyloidea</taxon>
        <taxon>Metastrongylidae</taxon>
        <taxon>Parelaphostrongylus</taxon>
    </lineage>
</organism>
<comment type="caution">
    <text evidence="1">The sequence shown here is derived from an EMBL/GenBank/DDBJ whole genome shotgun (WGS) entry which is preliminary data.</text>
</comment>
<reference evidence="1" key="1">
    <citation type="submission" date="2021-06" db="EMBL/GenBank/DDBJ databases">
        <title>Parelaphostrongylus tenuis whole genome reference sequence.</title>
        <authorList>
            <person name="Garwood T.J."/>
            <person name="Larsen P.A."/>
            <person name="Fountain-Jones N.M."/>
            <person name="Garbe J.R."/>
            <person name="Macchietto M.G."/>
            <person name="Kania S.A."/>
            <person name="Gerhold R.W."/>
            <person name="Richards J.E."/>
            <person name="Wolf T.M."/>
        </authorList>
    </citation>
    <scope>NUCLEOTIDE SEQUENCE</scope>
    <source>
        <strain evidence="1">MNPRO001-30</strain>
        <tissue evidence="1">Meninges</tissue>
    </source>
</reference>
<evidence type="ECO:0000313" key="1">
    <source>
        <dbReference type="EMBL" id="KAJ1375075.1"/>
    </source>
</evidence>
<evidence type="ECO:0000313" key="2">
    <source>
        <dbReference type="Proteomes" id="UP001196413"/>
    </source>
</evidence>